<evidence type="ECO:0000313" key="1">
    <source>
        <dbReference type="EMBL" id="GEX07699.1"/>
    </source>
</evidence>
<comment type="caution">
    <text evidence="1">The sequence shown here is derived from an EMBL/GenBank/DDBJ whole genome shotgun (WGS) entry which is preliminary data.</text>
</comment>
<name>A0A699H2M8_TANCI</name>
<gene>
    <name evidence="1" type="ORF">Tci_279674</name>
</gene>
<reference evidence="1" key="1">
    <citation type="journal article" date="2019" name="Sci. Rep.">
        <title>Draft genome of Tanacetum cinerariifolium, the natural source of mosquito coil.</title>
        <authorList>
            <person name="Yamashiro T."/>
            <person name="Shiraishi A."/>
            <person name="Satake H."/>
            <person name="Nakayama K."/>
        </authorList>
    </citation>
    <scope>NUCLEOTIDE SEQUENCE</scope>
</reference>
<proteinExistence type="predicted"/>
<dbReference type="AlphaFoldDB" id="A0A699H2M8"/>
<protein>
    <recommendedName>
        <fullName evidence="2">Retrovirus-related Pol polyprotein from transposon TNT 1-94</fullName>
    </recommendedName>
</protein>
<dbReference type="EMBL" id="BKCJ010088290">
    <property type="protein sequence ID" value="GEX07699.1"/>
    <property type="molecule type" value="Genomic_DNA"/>
</dbReference>
<organism evidence="1">
    <name type="scientific">Tanacetum cinerariifolium</name>
    <name type="common">Dalmatian daisy</name>
    <name type="synonym">Chrysanthemum cinerariifolium</name>
    <dbReference type="NCBI Taxonomy" id="118510"/>
    <lineage>
        <taxon>Eukaryota</taxon>
        <taxon>Viridiplantae</taxon>
        <taxon>Streptophyta</taxon>
        <taxon>Embryophyta</taxon>
        <taxon>Tracheophyta</taxon>
        <taxon>Spermatophyta</taxon>
        <taxon>Magnoliopsida</taxon>
        <taxon>eudicotyledons</taxon>
        <taxon>Gunneridae</taxon>
        <taxon>Pentapetalae</taxon>
        <taxon>asterids</taxon>
        <taxon>campanulids</taxon>
        <taxon>Asterales</taxon>
        <taxon>Asteraceae</taxon>
        <taxon>Asteroideae</taxon>
        <taxon>Anthemideae</taxon>
        <taxon>Anthemidinae</taxon>
        <taxon>Tanacetum</taxon>
    </lineage>
</organism>
<accession>A0A699H2M8</accession>
<evidence type="ECO:0008006" key="2">
    <source>
        <dbReference type="Google" id="ProtNLM"/>
    </source>
</evidence>
<sequence>MADVSDVPQLIDKKGDNYTAVAPRLEPGKFKKWKKIISYEITKDTWIDLVYGFEGPFDSKKNRIMDLKLEYQMFRAKPSKTLSQTYTRYKTLLYDLANDGRLRNANHTQTLDLADIYESPSTSQPLKPFQSKNKGLVAETFDWDEEVYEEETKVQVLTALVDDELSVGKNHACHPLSELTKESHVHEVSAPNEHDNPHTEDVKGIPDLLNTERTQIQLQTELSNPQLTDDSSRNNFDVSVPITEPLVPRIPQS</sequence>